<comment type="similarity">
    <text evidence="3">Belongs to the class-III pyridoxal-phosphate-dependent aminotransferase family.</text>
</comment>
<dbReference type="OrthoDB" id="9807885at2"/>
<keyword evidence="5" id="KW-1185">Reference proteome</keyword>
<dbReference type="Gene3D" id="3.90.1150.10">
    <property type="entry name" value="Aspartate Aminotransferase, domain 1"/>
    <property type="match status" value="1"/>
</dbReference>
<evidence type="ECO:0000256" key="1">
    <source>
        <dbReference type="ARBA" id="ARBA00001933"/>
    </source>
</evidence>
<dbReference type="STRING" id="155865.SAMN05216515_1286"/>
<protein>
    <submittedName>
        <fullName evidence="4">Glutamate-1-semialdehyde 2,1-aminomutase</fullName>
    </submittedName>
</protein>
<dbReference type="InterPro" id="IPR049704">
    <property type="entry name" value="Aminotrans_3_PPA_site"/>
</dbReference>
<dbReference type="PROSITE" id="PS00600">
    <property type="entry name" value="AA_TRANSFER_CLASS_3"/>
    <property type="match status" value="1"/>
</dbReference>
<evidence type="ECO:0000313" key="5">
    <source>
        <dbReference type="Proteomes" id="UP000198817"/>
    </source>
</evidence>
<dbReference type="SUPFAM" id="SSF53383">
    <property type="entry name" value="PLP-dependent transferases"/>
    <property type="match status" value="1"/>
</dbReference>
<keyword evidence="2 3" id="KW-0663">Pyridoxal phosphate</keyword>
<dbReference type="AlphaFoldDB" id="A0A1I7HVQ6"/>
<evidence type="ECO:0000256" key="2">
    <source>
        <dbReference type="ARBA" id="ARBA00022898"/>
    </source>
</evidence>
<dbReference type="RefSeq" id="WP_090471829.1">
    <property type="nucleotide sequence ID" value="NZ_FOWF01000028.1"/>
</dbReference>
<reference evidence="4 5" key="1">
    <citation type="submission" date="2016-10" db="EMBL/GenBank/DDBJ databases">
        <authorList>
            <person name="de Groot N.N."/>
        </authorList>
    </citation>
    <scope>NUCLEOTIDE SEQUENCE [LARGE SCALE GENOMIC DNA]</scope>
    <source>
        <strain evidence="4 5">KHGC13</strain>
    </source>
</reference>
<dbReference type="GO" id="GO:0008483">
    <property type="term" value="F:transaminase activity"/>
    <property type="evidence" value="ECO:0007669"/>
    <property type="project" value="InterPro"/>
</dbReference>
<dbReference type="Gene3D" id="3.40.640.10">
    <property type="entry name" value="Type I PLP-dependent aspartate aminotransferase-like (Major domain)"/>
    <property type="match status" value="1"/>
</dbReference>
<dbReference type="InterPro" id="IPR015424">
    <property type="entry name" value="PyrdxlP-dep_Trfase"/>
</dbReference>
<dbReference type="Proteomes" id="UP000198817">
    <property type="component" value="Unassembled WGS sequence"/>
</dbReference>
<organism evidence="4 5">
    <name type="scientific">Eubacterium pyruvativorans</name>
    <dbReference type="NCBI Taxonomy" id="155865"/>
    <lineage>
        <taxon>Bacteria</taxon>
        <taxon>Bacillati</taxon>
        <taxon>Bacillota</taxon>
        <taxon>Clostridia</taxon>
        <taxon>Eubacteriales</taxon>
        <taxon>Eubacteriaceae</taxon>
        <taxon>Eubacterium</taxon>
    </lineage>
</organism>
<evidence type="ECO:0000256" key="3">
    <source>
        <dbReference type="RuleBase" id="RU003560"/>
    </source>
</evidence>
<dbReference type="InterPro" id="IPR015422">
    <property type="entry name" value="PyrdxlP-dep_Trfase_small"/>
</dbReference>
<sequence>MAYNGYGIDEYLDAEAVTKQLDELIRKPVYSIRKDALKNYEEHYFNEKCGKSKAMITEAKTVIPGGVQHNLAFNYPFPIVITKAEGAKMYDLDGNEYYDLLQAGGPTILGSNDPVVREKVIDLLNTCGPSTGLFHEYEYKLAKKISEMVPSVEMFRMLGSGTEACMCAARIARLATGKKNILKMGGAYHGWSDQMAYGIRIPGTKGMMSKGVPGFVFRHTDEFFPNDLEDLEKHLKRNKHTGGTAAVFIEPIGPESGTRPVSKEFVKGCERLAHRYGALLVCDEVVSGFRIGPGGAQGYYGIDPDLTIFGKIIAGGFPGAGGVGGHRDVMAHLGAGLDSSGKKVSKALCGGTLAATPVSCVAGYYTLCEIEKRNACEVAGRMGDRLTKGLKASIRKYNLPFVAFNIGSVCHLDNAGTMHFAIDWTKPWQLPHILKETGIRQKEMEHMGAAYMAEGLITLAGTRLYTSAAYTEEMIDDVISRFDRVFSQCGPLSGK</sequence>
<dbReference type="InterPro" id="IPR005814">
    <property type="entry name" value="Aminotrans_3"/>
</dbReference>
<accession>A0A1I7HVQ6</accession>
<dbReference type="GO" id="GO:0030170">
    <property type="term" value="F:pyridoxal phosphate binding"/>
    <property type="evidence" value="ECO:0007669"/>
    <property type="project" value="InterPro"/>
</dbReference>
<dbReference type="EMBL" id="FPBT01000025">
    <property type="protein sequence ID" value="SFU64812.1"/>
    <property type="molecule type" value="Genomic_DNA"/>
</dbReference>
<name>A0A1I7HVQ6_9FIRM</name>
<evidence type="ECO:0000313" key="4">
    <source>
        <dbReference type="EMBL" id="SFU64812.1"/>
    </source>
</evidence>
<proteinExistence type="inferred from homology"/>
<dbReference type="Pfam" id="PF00202">
    <property type="entry name" value="Aminotran_3"/>
    <property type="match status" value="1"/>
</dbReference>
<dbReference type="PANTHER" id="PTHR43713">
    <property type="entry name" value="GLUTAMATE-1-SEMIALDEHYDE 2,1-AMINOMUTASE"/>
    <property type="match status" value="1"/>
</dbReference>
<dbReference type="InterPro" id="IPR015421">
    <property type="entry name" value="PyrdxlP-dep_Trfase_major"/>
</dbReference>
<gene>
    <name evidence="4" type="ORF">SAMN05216508_12510</name>
</gene>
<dbReference type="PANTHER" id="PTHR43713:SF3">
    <property type="entry name" value="GLUTAMATE-1-SEMIALDEHYDE 2,1-AMINOMUTASE 1, CHLOROPLASTIC-RELATED"/>
    <property type="match status" value="1"/>
</dbReference>
<comment type="cofactor">
    <cofactor evidence="1">
        <name>pyridoxal 5'-phosphate</name>
        <dbReference type="ChEBI" id="CHEBI:597326"/>
    </cofactor>
</comment>